<dbReference type="InterPro" id="IPR007739">
    <property type="entry name" value="RgpF"/>
</dbReference>
<evidence type="ECO:0000313" key="7">
    <source>
        <dbReference type="EMBL" id="MFC3658595.1"/>
    </source>
</evidence>
<sequence>MRLLARNLISGKWSWSVDRFAVEMAAIERWGIFDRNAYLKAYPDVAESQVDPIRHYLVNGASEGRDPCPFFSTAYYYGSNPDVRKAGVNPLVHYFELGWKEGRNPSADFDGAWYASNHLPSAAGSINPLLHYLTVGRAQGLEIRPVMDLAGDTIRESGVFDPDYYLERYPDIAESGVDPVRHYLKYGAKEGRNPCAFFDTNYYLKNNQDVARRKINPLLHFCRVGWKELRNPHPDFDVWWYWSTHLDPARDDINPLAHYLAEGHANVLQTRPDRNISQLTGSGWRHQAGAPLRRICLFAGYDPDGIVDDYVVDYLRELSRHADIHYFADCDMQPQELEKIVPYVASASAERHGEYDFGSYSRLAKSVGWDAIERYDELILANDSCYLLRGLDDVFSKMDARPCDWWGMQATKGMASTRRNPRNRFLQPIPMESVRLSMLGGFENDYRYDFHIGTYFVAYRPPVIRDAQFRTLLESVVAQENKRNLILKYEVGLTRSLVARGFAFDTFVEHLYPFHPIYTNWYFRLLDEGFPFLKRYLLSENHYRVPRLFSWHERILRKLPHADVGTIQKNLDRVVDPAKLHDNLYIGGVQAVDDAAVPRKLLTDQEFLAADQASPKYGHWWAFPVCAFTRVFSGNERAIFEEVKDDASIRKIVLTRGIHVEVGGTNVEVVSLRSPLGQYLLMRCGTAFIKHSPTRNLVYPLSADLHNLINVWHGIPFKRIGYASLDMQHKRQAIAREHAKCRAVISSSQVDSMAMASAFYPLSYNDVWPTGLPRNDFILRSFDRLPEDFRAEEGKLRELLAGRRLVLFMPTFRNAQEEAYYRFADEEIDWLGEWLARNDAVLGMREHMADSARTYTRMLERIDTIDLSDQKFPNVEVLYRCSSALITDYSSCFIDYMLTGKPAVSFAYDYESYANVERGSFYDLEFVFPGPVCRTFHGLGTALETLFEPRSGTEQVLFEWKRRLFFDQVDDCSSARLVARVGELVDFDDFGNRPLAMGA</sequence>
<comment type="similarity">
    <text evidence="2">Belongs to the CDP-glycerol glycerophosphotransferase family.</text>
</comment>
<dbReference type="EMBL" id="JBHRYF010000001">
    <property type="protein sequence ID" value="MFC3658595.1"/>
    <property type="molecule type" value="Genomic_DNA"/>
</dbReference>
<dbReference type="PANTHER" id="PTHR37316:SF3">
    <property type="entry name" value="TEICHOIC ACID GLYCEROL-PHOSPHATE TRANSFERASE"/>
    <property type="match status" value="1"/>
</dbReference>
<protein>
    <submittedName>
        <fullName evidence="7">CDP-glycerol glycerophosphotransferase family protein</fullName>
    </submittedName>
</protein>
<comment type="caution">
    <text evidence="7">The sequence shown here is derived from an EMBL/GenBank/DDBJ whole genome shotgun (WGS) entry which is preliminary data.</text>
</comment>
<proteinExistence type="inferred from homology"/>
<reference evidence="8" key="1">
    <citation type="journal article" date="2019" name="Int. J. Syst. Evol. Microbiol.">
        <title>The Global Catalogue of Microorganisms (GCM) 10K type strain sequencing project: providing services to taxonomists for standard genome sequencing and annotation.</title>
        <authorList>
            <consortium name="The Broad Institute Genomics Platform"/>
            <consortium name="The Broad Institute Genome Sequencing Center for Infectious Disease"/>
            <person name="Wu L."/>
            <person name="Ma J."/>
        </authorList>
    </citation>
    <scope>NUCLEOTIDE SEQUENCE [LARGE SCALE GENOMIC DNA]</scope>
    <source>
        <strain evidence="8">KCTC 42211</strain>
    </source>
</reference>
<dbReference type="Gene3D" id="3.40.50.12580">
    <property type="match status" value="1"/>
</dbReference>
<comment type="subcellular location">
    <subcellularLocation>
        <location evidence="1">Cell membrane</location>
        <topology evidence="1">Peripheral membrane protein</topology>
    </subcellularLocation>
</comment>
<name>A0ABV7UNT4_9GAMM</name>
<evidence type="ECO:0000256" key="2">
    <source>
        <dbReference type="ARBA" id="ARBA00010488"/>
    </source>
</evidence>
<evidence type="ECO:0000256" key="6">
    <source>
        <dbReference type="ARBA" id="ARBA00023136"/>
    </source>
</evidence>
<keyword evidence="6" id="KW-0472">Membrane</keyword>
<evidence type="ECO:0000256" key="5">
    <source>
        <dbReference type="ARBA" id="ARBA00022944"/>
    </source>
</evidence>
<accession>A0ABV7UNT4</accession>
<keyword evidence="8" id="KW-1185">Reference proteome</keyword>
<dbReference type="InterPro" id="IPR051612">
    <property type="entry name" value="Teichoic_Acid_Biosynth"/>
</dbReference>
<keyword evidence="3" id="KW-1003">Cell membrane</keyword>
<dbReference type="Pfam" id="PF04464">
    <property type="entry name" value="Glyphos_transf"/>
    <property type="match status" value="1"/>
</dbReference>
<dbReference type="InterPro" id="IPR007554">
    <property type="entry name" value="Glycerophosphate_synth"/>
</dbReference>
<dbReference type="InterPro" id="IPR043149">
    <property type="entry name" value="TagF_N"/>
</dbReference>
<dbReference type="Gene3D" id="3.40.50.11820">
    <property type="match status" value="1"/>
</dbReference>
<evidence type="ECO:0000256" key="1">
    <source>
        <dbReference type="ARBA" id="ARBA00004202"/>
    </source>
</evidence>
<dbReference type="Proteomes" id="UP001595724">
    <property type="component" value="Unassembled WGS sequence"/>
</dbReference>
<dbReference type="PANTHER" id="PTHR37316">
    <property type="entry name" value="TEICHOIC ACID GLYCEROL-PHOSPHATE PRIMASE"/>
    <property type="match status" value="1"/>
</dbReference>
<gene>
    <name evidence="7" type="ORF">ACFOM9_00700</name>
</gene>
<organism evidence="7 8">
    <name type="scientific">Luteimonas notoginsengisoli</name>
    <dbReference type="NCBI Taxonomy" id="1578200"/>
    <lineage>
        <taxon>Bacteria</taxon>
        <taxon>Pseudomonadati</taxon>
        <taxon>Pseudomonadota</taxon>
        <taxon>Gammaproteobacteria</taxon>
        <taxon>Lysobacterales</taxon>
        <taxon>Lysobacteraceae</taxon>
        <taxon>Luteimonas</taxon>
    </lineage>
</organism>
<dbReference type="RefSeq" id="WP_386705289.1">
    <property type="nucleotide sequence ID" value="NZ_JBHRYF010000001.1"/>
</dbReference>
<keyword evidence="4" id="KW-0808">Transferase</keyword>
<dbReference type="InterPro" id="IPR043148">
    <property type="entry name" value="TagF_C"/>
</dbReference>
<evidence type="ECO:0000256" key="4">
    <source>
        <dbReference type="ARBA" id="ARBA00022679"/>
    </source>
</evidence>
<evidence type="ECO:0000313" key="8">
    <source>
        <dbReference type="Proteomes" id="UP001595724"/>
    </source>
</evidence>
<dbReference type="Pfam" id="PF05045">
    <property type="entry name" value="RgpF"/>
    <property type="match status" value="1"/>
</dbReference>
<evidence type="ECO:0000256" key="3">
    <source>
        <dbReference type="ARBA" id="ARBA00022475"/>
    </source>
</evidence>
<keyword evidence="5" id="KW-0777">Teichoic acid biosynthesis</keyword>